<comment type="caution">
    <text evidence="2">The sequence shown here is derived from an EMBL/GenBank/DDBJ whole genome shotgun (WGS) entry which is preliminary data.</text>
</comment>
<evidence type="ECO:0000259" key="1">
    <source>
        <dbReference type="SMART" id="SM00849"/>
    </source>
</evidence>
<dbReference type="InterPro" id="IPR051453">
    <property type="entry name" value="MBL_Glyoxalase_II"/>
</dbReference>
<dbReference type="InterPro" id="IPR036866">
    <property type="entry name" value="RibonucZ/Hydroxyglut_hydro"/>
</dbReference>
<protein>
    <submittedName>
        <fullName evidence="2">MBL fold metallo-hydrolase</fullName>
    </submittedName>
</protein>
<reference evidence="2" key="1">
    <citation type="submission" date="2020-12" db="EMBL/GenBank/DDBJ databases">
        <title>Genomic characterization of non-nitrogen-fixing Frankia strains.</title>
        <authorList>
            <person name="Carlos-Shanley C."/>
            <person name="Guerra T."/>
            <person name="Hahn D."/>
        </authorList>
    </citation>
    <scope>NUCLEOTIDE SEQUENCE</scope>
    <source>
        <strain evidence="2">CN6</strain>
    </source>
</reference>
<sequence>MTGQAIPRVERVLTRGDFTLDGQTFKVDNNVWLLGDDTEVLVIDASHDPAVILAAVAGRRVAGIVATHGHNDHINAAVELADLANAPIALHRADHLLWEAIYPHRRPDRALVDGAQIPVPGGMLHVLHTPGHSPGGVCLFGPFASGPTLFSGDTLFRGGPGATGRSGSDFPTILASIRERLLTLPPETVVHPGHGDDTTIGAELPDYDAWVARGH</sequence>
<keyword evidence="3" id="KW-1185">Reference proteome</keyword>
<dbReference type="Pfam" id="PF00753">
    <property type="entry name" value="Lactamase_B"/>
    <property type="match status" value="1"/>
</dbReference>
<dbReference type="Proteomes" id="UP000604475">
    <property type="component" value="Unassembled WGS sequence"/>
</dbReference>
<dbReference type="SUPFAM" id="SSF56281">
    <property type="entry name" value="Metallo-hydrolase/oxidoreductase"/>
    <property type="match status" value="1"/>
</dbReference>
<dbReference type="AlphaFoldDB" id="A0A937US36"/>
<dbReference type="EMBL" id="JAEACQ010000238">
    <property type="protein sequence ID" value="MBL7629865.1"/>
    <property type="molecule type" value="Genomic_DNA"/>
</dbReference>
<dbReference type="PANTHER" id="PTHR46233:SF4">
    <property type="entry name" value="METALLO-BETA-LACTAMASE DOMAIN-CONTAINING PROTEIN"/>
    <property type="match status" value="1"/>
</dbReference>
<name>A0A937US36_9ACTN</name>
<dbReference type="CDD" id="cd06262">
    <property type="entry name" value="metallo-hydrolase-like_MBL-fold"/>
    <property type="match status" value="1"/>
</dbReference>
<proteinExistence type="predicted"/>
<evidence type="ECO:0000313" key="2">
    <source>
        <dbReference type="EMBL" id="MBL7629865.1"/>
    </source>
</evidence>
<dbReference type="PANTHER" id="PTHR46233">
    <property type="entry name" value="HYDROXYACYLGLUTATHIONE HYDROLASE GLOC"/>
    <property type="match status" value="1"/>
</dbReference>
<gene>
    <name evidence="2" type="ORF">I7412_22390</name>
</gene>
<evidence type="ECO:0000313" key="3">
    <source>
        <dbReference type="Proteomes" id="UP000604475"/>
    </source>
</evidence>
<dbReference type="InterPro" id="IPR001279">
    <property type="entry name" value="Metallo-B-lactamas"/>
</dbReference>
<dbReference type="Gene3D" id="3.60.15.10">
    <property type="entry name" value="Ribonuclease Z/Hydroxyacylglutathione hydrolase-like"/>
    <property type="match status" value="1"/>
</dbReference>
<dbReference type="SMART" id="SM00849">
    <property type="entry name" value="Lactamase_B"/>
    <property type="match status" value="1"/>
</dbReference>
<feature type="domain" description="Metallo-beta-lactamase" evidence="1">
    <location>
        <begin position="28"/>
        <end position="194"/>
    </location>
</feature>
<dbReference type="RefSeq" id="WP_203002899.1">
    <property type="nucleotide sequence ID" value="NZ_JADWYU010000124.1"/>
</dbReference>
<accession>A0A937US36</accession>
<organism evidence="2 3">
    <name type="scientific">Frankia nepalensis</name>
    <dbReference type="NCBI Taxonomy" id="1836974"/>
    <lineage>
        <taxon>Bacteria</taxon>
        <taxon>Bacillati</taxon>
        <taxon>Actinomycetota</taxon>
        <taxon>Actinomycetes</taxon>
        <taxon>Frankiales</taxon>
        <taxon>Frankiaceae</taxon>
        <taxon>Frankia</taxon>
    </lineage>
</organism>